<proteinExistence type="predicted"/>
<evidence type="ECO:0008006" key="3">
    <source>
        <dbReference type="Google" id="ProtNLM"/>
    </source>
</evidence>
<dbReference type="AlphaFoldDB" id="A0A816T7Z7"/>
<sequence length="434" mass="50227">MLSRFIYAVVYNQQCLAKSSSRLLHTSVIRFTDGDHDPSKALDKAVDDLKTRKVQKWLDTVASSSEAIIHVERQFAENQGYSTAHLAKLQRDTIAAIKEKESNGYLLDHDDDDRQDQLEHYSAAVHNHDNIILISSVIGRQLTFDVEGIKEFIDDENFETIVWYKGITDLKPLISNSESSINSYDLPVEYNVSNRSRYSLVNQTILAIEQTSIDDEGFYTLKIISELNDYKQYIYHVVLFIQNLSLFLTPPSFQQVNYRAEQSINLTCSISLYADPNYIKQAGSLFSSMWYMIIYNNDADHYQLRSSTSVSYSYTAYLVNYELNKNDHNQTVLCTLIQQNLKPTVLLNATLPAVLNIQYKTYLYGNYYFTRSFNSYSSIEINCEEFDGNPKPMYTLIWMLNGENRTLLNKTQHGKYIIDSATWRNRGKDSYYHE</sequence>
<gene>
    <name evidence="1" type="ORF">WKI299_LOCUS18344</name>
</gene>
<dbReference type="InterPro" id="IPR013783">
    <property type="entry name" value="Ig-like_fold"/>
</dbReference>
<dbReference type="Gene3D" id="2.60.40.10">
    <property type="entry name" value="Immunoglobulins"/>
    <property type="match status" value="1"/>
</dbReference>
<name>A0A816T7Z7_9BILA</name>
<reference evidence="1" key="1">
    <citation type="submission" date="2021-02" db="EMBL/GenBank/DDBJ databases">
        <authorList>
            <person name="Nowell W R."/>
        </authorList>
    </citation>
    <scope>NUCLEOTIDE SEQUENCE</scope>
</reference>
<protein>
    <recommendedName>
        <fullName evidence="3">Ig-like domain-containing protein</fullName>
    </recommendedName>
</protein>
<evidence type="ECO:0000313" key="1">
    <source>
        <dbReference type="EMBL" id="CAF2092054.1"/>
    </source>
</evidence>
<dbReference type="EMBL" id="CAJNRF010007518">
    <property type="protein sequence ID" value="CAF2092054.1"/>
    <property type="molecule type" value="Genomic_DNA"/>
</dbReference>
<dbReference type="InterPro" id="IPR036179">
    <property type="entry name" value="Ig-like_dom_sf"/>
</dbReference>
<evidence type="ECO:0000313" key="2">
    <source>
        <dbReference type="Proteomes" id="UP000663856"/>
    </source>
</evidence>
<comment type="caution">
    <text evidence="1">The sequence shown here is derived from an EMBL/GenBank/DDBJ whole genome shotgun (WGS) entry which is preliminary data.</text>
</comment>
<accession>A0A816T7Z7</accession>
<dbReference type="Proteomes" id="UP000663856">
    <property type="component" value="Unassembled WGS sequence"/>
</dbReference>
<dbReference type="SUPFAM" id="SSF48726">
    <property type="entry name" value="Immunoglobulin"/>
    <property type="match status" value="1"/>
</dbReference>
<organism evidence="1 2">
    <name type="scientific">Rotaria magnacalcarata</name>
    <dbReference type="NCBI Taxonomy" id="392030"/>
    <lineage>
        <taxon>Eukaryota</taxon>
        <taxon>Metazoa</taxon>
        <taxon>Spiralia</taxon>
        <taxon>Gnathifera</taxon>
        <taxon>Rotifera</taxon>
        <taxon>Eurotatoria</taxon>
        <taxon>Bdelloidea</taxon>
        <taxon>Philodinida</taxon>
        <taxon>Philodinidae</taxon>
        <taxon>Rotaria</taxon>
    </lineage>
</organism>